<dbReference type="GO" id="GO:0033214">
    <property type="term" value="P:siderophore-iron import into cell"/>
    <property type="evidence" value="ECO:0007669"/>
    <property type="project" value="TreeGrafter"/>
</dbReference>
<evidence type="ECO:0000256" key="7">
    <source>
        <dbReference type="ARBA" id="ARBA00023136"/>
    </source>
</evidence>
<evidence type="ECO:0000256" key="5">
    <source>
        <dbReference type="ARBA" id="ARBA00022692"/>
    </source>
</evidence>
<dbReference type="PANTHER" id="PTHR30472">
    <property type="entry name" value="FERRIC ENTEROBACTIN TRANSPORT SYSTEM PERMEASE PROTEIN"/>
    <property type="match status" value="1"/>
</dbReference>
<feature type="transmembrane region" description="Helical" evidence="8">
    <location>
        <begin position="323"/>
        <end position="340"/>
    </location>
</feature>
<dbReference type="AlphaFoldDB" id="A0A1T4Y9R0"/>
<organism evidence="9 10">
    <name type="scientific">Agreia bicolorata</name>
    <dbReference type="NCBI Taxonomy" id="110935"/>
    <lineage>
        <taxon>Bacteria</taxon>
        <taxon>Bacillati</taxon>
        <taxon>Actinomycetota</taxon>
        <taxon>Actinomycetes</taxon>
        <taxon>Micrococcales</taxon>
        <taxon>Microbacteriaceae</taxon>
        <taxon>Agreia</taxon>
    </lineage>
</organism>
<evidence type="ECO:0000256" key="2">
    <source>
        <dbReference type="ARBA" id="ARBA00007935"/>
    </source>
</evidence>
<keyword evidence="4" id="KW-1003">Cell membrane</keyword>
<feature type="transmembrane region" description="Helical" evidence="8">
    <location>
        <begin position="207"/>
        <end position="230"/>
    </location>
</feature>
<feature type="transmembrane region" description="Helical" evidence="8">
    <location>
        <begin position="23"/>
        <end position="47"/>
    </location>
</feature>
<name>A0A1T4Y9R0_9MICO</name>
<keyword evidence="3" id="KW-0813">Transport</keyword>
<feature type="transmembrane region" description="Helical" evidence="8">
    <location>
        <begin position="163"/>
        <end position="184"/>
    </location>
</feature>
<evidence type="ECO:0000313" key="9">
    <source>
        <dbReference type="EMBL" id="SKA98433.1"/>
    </source>
</evidence>
<reference evidence="10" key="1">
    <citation type="submission" date="2017-02" db="EMBL/GenBank/DDBJ databases">
        <authorList>
            <person name="Varghese N."/>
            <person name="Submissions S."/>
        </authorList>
    </citation>
    <scope>NUCLEOTIDE SEQUENCE [LARGE SCALE GENOMIC DNA]</scope>
    <source>
        <strain evidence="10">VKM Ac-2052</strain>
    </source>
</reference>
<dbReference type="FunFam" id="1.10.3470.10:FF:000001">
    <property type="entry name" value="Vitamin B12 ABC transporter permease BtuC"/>
    <property type="match status" value="1"/>
</dbReference>
<dbReference type="SUPFAM" id="SSF81345">
    <property type="entry name" value="ABC transporter involved in vitamin B12 uptake, BtuC"/>
    <property type="match status" value="1"/>
</dbReference>
<accession>A0A1T4Y9R0</accession>
<evidence type="ECO:0000256" key="8">
    <source>
        <dbReference type="SAM" id="Phobius"/>
    </source>
</evidence>
<evidence type="ECO:0000256" key="3">
    <source>
        <dbReference type="ARBA" id="ARBA00022448"/>
    </source>
</evidence>
<dbReference type="PANTHER" id="PTHR30472:SF1">
    <property type="entry name" value="FE(3+) DICITRATE TRANSPORT SYSTEM PERMEASE PROTEIN FECC-RELATED"/>
    <property type="match status" value="1"/>
</dbReference>
<dbReference type="GO" id="GO:0022857">
    <property type="term" value="F:transmembrane transporter activity"/>
    <property type="evidence" value="ECO:0007669"/>
    <property type="project" value="InterPro"/>
</dbReference>
<feature type="transmembrane region" description="Helical" evidence="8">
    <location>
        <begin position="107"/>
        <end position="126"/>
    </location>
</feature>
<evidence type="ECO:0000256" key="1">
    <source>
        <dbReference type="ARBA" id="ARBA00004651"/>
    </source>
</evidence>
<proteinExistence type="inferred from homology"/>
<feature type="transmembrane region" description="Helical" evidence="8">
    <location>
        <begin position="76"/>
        <end position="95"/>
    </location>
</feature>
<keyword evidence="6 8" id="KW-1133">Transmembrane helix</keyword>
<comment type="subcellular location">
    <subcellularLocation>
        <location evidence="1">Cell membrane</location>
        <topology evidence="1">Multi-pass membrane protein</topology>
    </subcellularLocation>
</comment>
<dbReference type="Proteomes" id="UP000189735">
    <property type="component" value="Unassembled WGS sequence"/>
</dbReference>
<dbReference type="InterPro" id="IPR000522">
    <property type="entry name" value="ABC_transptr_permease_BtuC"/>
</dbReference>
<evidence type="ECO:0000256" key="6">
    <source>
        <dbReference type="ARBA" id="ARBA00022989"/>
    </source>
</evidence>
<evidence type="ECO:0000313" key="10">
    <source>
        <dbReference type="Proteomes" id="UP000189735"/>
    </source>
</evidence>
<evidence type="ECO:0000256" key="4">
    <source>
        <dbReference type="ARBA" id="ARBA00022475"/>
    </source>
</evidence>
<dbReference type="GO" id="GO:0005886">
    <property type="term" value="C:plasma membrane"/>
    <property type="evidence" value="ECO:0007669"/>
    <property type="project" value="UniProtKB-SubCell"/>
</dbReference>
<feature type="transmembrane region" description="Helical" evidence="8">
    <location>
        <begin position="132"/>
        <end position="151"/>
    </location>
</feature>
<feature type="transmembrane region" description="Helical" evidence="8">
    <location>
        <begin position="251"/>
        <end position="272"/>
    </location>
</feature>
<dbReference type="RefSeq" id="WP_244893271.1">
    <property type="nucleotide sequence ID" value="NZ_FUYG01000006.1"/>
</dbReference>
<protein>
    <submittedName>
        <fullName evidence="9">Iron complex transport system permease protein</fullName>
    </submittedName>
</protein>
<dbReference type="CDD" id="cd06550">
    <property type="entry name" value="TM_ABC_iron-siderophores_like"/>
    <property type="match status" value="1"/>
</dbReference>
<dbReference type="InterPro" id="IPR037294">
    <property type="entry name" value="ABC_BtuC-like"/>
</dbReference>
<keyword evidence="7 8" id="KW-0472">Membrane</keyword>
<dbReference type="EMBL" id="FUYG01000006">
    <property type="protein sequence ID" value="SKA98433.1"/>
    <property type="molecule type" value="Genomic_DNA"/>
</dbReference>
<keyword evidence="5 8" id="KW-0812">Transmembrane</keyword>
<dbReference type="Pfam" id="PF01032">
    <property type="entry name" value="FecCD"/>
    <property type="match status" value="1"/>
</dbReference>
<gene>
    <name evidence="9" type="ORF">SAMN06295879_2595</name>
</gene>
<sequence>MLTPSAPLASAAIEQRGRGSKGVWLVALFLILAALVVVSIAVGSRFIPPETAWRVLWHSDDSQDSLVVHGLRLPRTMLGIVAGVALGVAGALIMALTRNPLADPGVLGVNSGAHLAVALSISLLGFSSFTQYVWFAFVGAIVAALVVYLIGSAGRSGATPVRLTLAGVAFGAVLSGIATAVTLVDQRTFDLLRDWNAGSLVNRDPGLILQLLPFVVTGVVIALVLARALNAVALGDEMARGLGISVRSTRIWGVIAVTLLCGATTAVVGPISFVGLMVPHAVRWLAGPDQRWIVLLTVIASPSLLLAADILGRVLVIPDEMPVGVVVALVGGPVLIALVRRKRVSAL</sequence>
<dbReference type="Gene3D" id="1.10.3470.10">
    <property type="entry name" value="ABC transporter involved in vitamin B12 uptake, BtuC"/>
    <property type="match status" value="1"/>
</dbReference>
<feature type="transmembrane region" description="Helical" evidence="8">
    <location>
        <begin position="292"/>
        <end position="311"/>
    </location>
</feature>
<comment type="similarity">
    <text evidence="2">Belongs to the binding-protein-dependent transport system permease family. FecCD subfamily.</text>
</comment>